<name>A0A1M5TKS4_9FLAO</name>
<dbReference type="AlphaFoldDB" id="A0A1M5TKS4"/>
<dbReference type="CDD" id="cd24013">
    <property type="entry name" value="ASKHA_ATPase_BT3980-like"/>
    <property type="match status" value="1"/>
</dbReference>
<organism evidence="1 2">
    <name type="scientific">Winogradskyella jejuensis</name>
    <dbReference type="NCBI Taxonomy" id="1089305"/>
    <lineage>
        <taxon>Bacteria</taxon>
        <taxon>Pseudomonadati</taxon>
        <taxon>Bacteroidota</taxon>
        <taxon>Flavobacteriia</taxon>
        <taxon>Flavobacteriales</taxon>
        <taxon>Flavobacteriaceae</taxon>
        <taxon>Winogradskyella</taxon>
    </lineage>
</organism>
<accession>A0A1M5TKS4</accession>
<dbReference type="Gene3D" id="3.30.420.250">
    <property type="match status" value="1"/>
</dbReference>
<evidence type="ECO:0000313" key="2">
    <source>
        <dbReference type="Proteomes" id="UP000184522"/>
    </source>
</evidence>
<dbReference type="Proteomes" id="UP000184522">
    <property type="component" value="Unassembled WGS sequence"/>
</dbReference>
<keyword evidence="2" id="KW-1185">Reference proteome</keyword>
<proteinExistence type="predicted"/>
<dbReference type="OrthoDB" id="658622at2"/>
<dbReference type="Pfam" id="PF12864">
    <property type="entry name" value="DUF3822"/>
    <property type="match status" value="1"/>
</dbReference>
<gene>
    <name evidence="1" type="ORF">SAMN05444148_2201</name>
</gene>
<evidence type="ECO:0000313" key="1">
    <source>
        <dbReference type="EMBL" id="SHH51377.1"/>
    </source>
</evidence>
<dbReference type="EMBL" id="FQWS01000002">
    <property type="protein sequence ID" value="SHH51377.1"/>
    <property type="molecule type" value="Genomic_DNA"/>
</dbReference>
<dbReference type="Gene3D" id="3.30.420.260">
    <property type="match status" value="1"/>
</dbReference>
<protein>
    <recommendedName>
        <fullName evidence="3">DUF3822 domain-containing protein</fullName>
    </recommendedName>
</protein>
<reference evidence="2" key="1">
    <citation type="submission" date="2016-11" db="EMBL/GenBank/DDBJ databases">
        <authorList>
            <person name="Varghese N."/>
            <person name="Submissions S."/>
        </authorList>
    </citation>
    <scope>NUCLEOTIDE SEQUENCE [LARGE SCALE GENOMIC DNA]</scope>
    <source>
        <strain evidence="2">DSM 25330</strain>
    </source>
</reference>
<dbReference type="InterPro" id="IPR024213">
    <property type="entry name" value="DUF3822"/>
</dbReference>
<sequence>MTQNKIKDLSIQVNLNGLSFCILNRTDNSIEYINAISFDQKLTPFETLKRLKAELASNTVFSSEFNSINVIHYNELATLVPKALYDEANNAEYLKFNSKILKTDFIASDELSSYDIVSVYVPYVNINNYIFETFGAFSYTHASTVFLNAADKIITDTHNSTLIVNIQDTTMQVLVKGKSLEFYNYFEFTTPEDFIYYLLFTCEQKQLDPENLALKLCGTVNKEDALYTIAYKYIRHVDIVEDSQHFLIKNSFDANHIGTI</sequence>
<evidence type="ECO:0008006" key="3">
    <source>
        <dbReference type="Google" id="ProtNLM"/>
    </source>
</evidence>
<dbReference type="RefSeq" id="WP_073086374.1">
    <property type="nucleotide sequence ID" value="NZ_FQWS01000002.1"/>
</dbReference>
<dbReference type="STRING" id="1089305.SAMN05444148_2201"/>